<dbReference type="SUPFAM" id="SSF89796">
    <property type="entry name" value="CoA-transferase family III (CaiB/BaiF)"/>
    <property type="match status" value="1"/>
</dbReference>
<dbReference type="Gene3D" id="3.40.50.10540">
    <property type="entry name" value="Crotonobetainyl-coa:carnitine coa-transferase, domain 1"/>
    <property type="match status" value="1"/>
</dbReference>
<evidence type="ECO:0000256" key="1">
    <source>
        <dbReference type="ARBA" id="ARBA00022679"/>
    </source>
</evidence>
<dbReference type="Gene3D" id="3.30.1540.10">
    <property type="entry name" value="formyl-coa transferase, domain 3"/>
    <property type="match status" value="1"/>
</dbReference>
<dbReference type="InterPro" id="IPR023606">
    <property type="entry name" value="CoA-Trfase_III_dom_1_sf"/>
</dbReference>
<evidence type="ECO:0000256" key="2">
    <source>
        <dbReference type="SAM" id="MobiDB-lite"/>
    </source>
</evidence>
<name>A0A7L4YQ59_9ACTN</name>
<dbReference type="OrthoDB" id="9797653at2"/>
<dbReference type="InterPro" id="IPR044855">
    <property type="entry name" value="CoA-Trfase_III_dom3_sf"/>
</dbReference>
<evidence type="ECO:0000313" key="3">
    <source>
        <dbReference type="EMBL" id="QHC01208.1"/>
    </source>
</evidence>
<accession>A0A7L4YQ59</accession>
<keyword evidence="1 3" id="KW-0808">Transferase</keyword>
<organism evidence="3 4">
    <name type="scientific">Epidermidibacterium keratini</name>
    <dbReference type="NCBI Taxonomy" id="1891644"/>
    <lineage>
        <taxon>Bacteria</taxon>
        <taxon>Bacillati</taxon>
        <taxon>Actinomycetota</taxon>
        <taxon>Actinomycetes</taxon>
        <taxon>Sporichthyales</taxon>
        <taxon>Sporichthyaceae</taxon>
        <taxon>Epidermidibacterium</taxon>
    </lineage>
</organism>
<dbReference type="KEGG" id="eke:EK0264_13530"/>
<dbReference type="RefSeq" id="WP_159546345.1">
    <property type="nucleotide sequence ID" value="NZ_CP047156.1"/>
</dbReference>
<dbReference type="PANTHER" id="PTHR48207">
    <property type="entry name" value="SUCCINATE--HYDROXYMETHYLGLUTARATE COA-TRANSFERASE"/>
    <property type="match status" value="1"/>
</dbReference>
<dbReference type="AlphaFoldDB" id="A0A7L4YQ59"/>
<evidence type="ECO:0000313" key="4">
    <source>
        <dbReference type="Proteomes" id="UP000463857"/>
    </source>
</evidence>
<dbReference type="InParanoid" id="A0A7L4YQ59"/>
<proteinExistence type="predicted"/>
<keyword evidence="4" id="KW-1185">Reference proteome</keyword>
<dbReference type="PANTHER" id="PTHR48207:SF3">
    <property type="entry name" value="SUCCINATE--HYDROXYMETHYLGLUTARATE COA-TRANSFERASE"/>
    <property type="match status" value="1"/>
</dbReference>
<dbReference type="GO" id="GO:0008410">
    <property type="term" value="F:CoA-transferase activity"/>
    <property type="evidence" value="ECO:0007669"/>
    <property type="project" value="TreeGrafter"/>
</dbReference>
<feature type="region of interest" description="Disordered" evidence="2">
    <location>
        <begin position="403"/>
        <end position="423"/>
    </location>
</feature>
<dbReference type="Proteomes" id="UP000463857">
    <property type="component" value="Chromosome"/>
</dbReference>
<protein>
    <submittedName>
        <fullName evidence="3">CoA transferase</fullName>
    </submittedName>
</protein>
<dbReference type="EMBL" id="CP047156">
    <property type="protein sequence ID" value="QHC01208.1"/>
    <property type="molecule type" value="Genomic_DNA"/>
</dbReference>
<sequence>MLEKALEGLTVLDMSRILAGPWCTQNLADLGADVIKVENPNGGDDTRSWGPPYPEGTGPEHGFSSYFAAANRGKRSLTVNFGDRAGLEILTKLAAKSDILVENYKAGTLARYGLGYDELKKINPRLIYCSITGYGQSGPMAHKPGYDFVFQGTGGLMSYTGQPDGRPGAEPLRCGISLMDLSSGLYATSAILAAVIQRATTGEGQFIDFALLDASVAINANMAQTYLMTGVPPKRFGNAHPTIAPYEVFATNDGFMILAIGNDSQFAKFCDVAGRAEIAQDERYRTNAGRVAHRDTLRELVADIMATRGREEWAADLERAGVPWGPINDLADVFEDEQVKHRGMLQEVVHPVTGAHPQVRNPMLYDAPFDADDAPPLNGEHSEEVLRDLGYTAEQIDELVAAGTTSRWRAPEDPASSGSMSVV</sequence>
<dbReference type="InterPro" id="IPR003673">
    <property type="entry name" value="CoA-Trfase_fam_III"/>
</dbReference>
<gene>
    <name evidence="3" type="ORF">EK0264_13530</name>
</gene>
<dbReference type="Pfam" id="PF02515">
    <property type="entry name" value="CoA_transf_3"/>
    <property type="match status" value="1"/>
</dbReference>
<dbReference type="InterPro" id="IPR050483">
    <property type="entry name" value="CoA-transferase_III_domain"/>
</dbReference>
<reference evidence="3 4" key="1">
    <citation type="journal article" date="2018" name="Int. J. Syst. Evol. Microbiol.">
        <title>Epidermidibacterium keratini gen. nov., sp. nov., a member of the family Sporichthyaceae, isolated from keratin epidermis.</title>
        <authorList>
            <person name="Lee D.G."/>
            <person name="Trujillo M.E."/>
            <person name="Kang S."/>
            <person name="Nam J.J."/>
            <person name="Kim Y.J."/>
        </authorList>
    </citation>
    <scope>NUCLEOTIDE SEQUENCE [LARGE SCALE GENOMIC DNA]</scope>
    <source>
        <strain evidence="3 4">EPI-7</strain>
    </source>
</reference>